<reference evidence="1 2" key="1">
    <citation type="submission" date="2021-08" db="EMBL/GenBank/DDBJ databases">
        <title>Genome sequences of Xanthomonas cucurbitae isolates from 5 Midwestern US states.</title>
        <authorList>
            <person name="Hind S.R."/>
        </authorList>
    </citation>
    <scope>NUCLEOTIDE SEQUENCE [LARGE SCALE GENOMIC DNA]</scope>
    <source>
        <strain evidence="1 2">OH_261</strain>
    </source>
</reference>
<evidence type="ECO:0000313" key="1">
    <source>
        <dbReference type="EMBL" id="WDM71785.1"/>
    </source>
</evidence>
<protein>
    <submittedName>
        <fullName evidence="1">Uncharacterized protein</fullName>
    </submittedName>
</protein>
<dbReference type="EMBL" id="CP082214">
    <property type="protein sequence ID" value="WDM71785.1"/>
    <property type="molecule type" value="Genomic_DNA"/>
</dbReference>
<gene>
    <name evidence="1" type="ORF">K6978_00805</name>
</gene>
<accession>A0ABY7YD34</accession>
<name>A0ABY7YD34_9XANT</name>
<organism evidence="1 2">
    <name type="scientific">Xanthomonas cucurbitae</name>
    <dbReference type="NCBI Taxonomy" id="56453"/>
    <lineage>
        <taxon>Bacteria</taxon>
        <taxon>Pseudomonadati</taxon>
        <taxon>Pseudomonadota</taxon>
        <taxon>Gammaproteobacteria</taxon>
        <taxon>Lysobacterales</taxon>
        <taxon>Lysobacteraceae</taxon>
        <taxon>Xanthomonas</taxon>
    </lineage>
</organism>
<keyword evidence="2" id="KW-1185">Reference proteome</keyword>
<sequence length="124" mass="13482">MRAKLRITPRRIRVRRPDGSDAFIIRVADYPEGRAADAALAWHEAWFCTWASVPDLLGEVGPFDLVVEECAVPVPTEVGWDDVACSALMRATAEKRGLSIGQLGGVVLRYLGRARAPQAAGIPL</sequence>
<proteinExistence type="predicted"/>
<dbReference type="Proteomes" id="UP001214201">
    <property type="component" value="Chromosome"/>
</dbReference>
<evidence type="ECO:0000313" key="2">
    <source>
        <dbReference type="Proteomes" id="UP001214201"/>
    </source>
</evidence>
<dbReference type="RefSeq" id="WP_274396754.1">
    <property type="nucleotide sequence ID" value="NZ_CP082213.1"/>
</dbReference>